<dbReference type="RefSeq" id="XP_018735063.1">
    <property type="nucleotide sequence ID" value="XM_018882812.1"/>
</dbReference>
<dbReference type="KEGG" id="slb:AWJ20_843"/>
<dbReference type="PANTHER" id="PTHR32194">
    <property type="entry name" value="METALLOPROTEASE TLDD"/>
    <property type="match status" value="1"/>
</dbReference>
<accession>A0A167D7T9</accession>
<dbReference type="EMBL" id="CP014501">
    <property type="protein sequence ID" value="ANB12586.1"/>
    <property type="molecule type" value="Genomic_DNA"/>
</dbReference>
<proteinExistence type="predicted"/>
<evidence type="ECO:0000313" key="3">
    <source>
        <dbReference type="Proteomes" id="UP000189580"/>
    </source>
</evidence>
<protein>
    <submittedName>
        <fullName evidence="2">Proteasome core particle subunit beta 7</fullName>
    </submittedName>
</protein>
<dbReference type="AlphaFoldDB" id="A0A167D7T9"/>
<gene>
    <name evidence="2" type="primary">PRE4</name>
    <name evidence="2" type="ORF">AWJ20_843</name>
</gene>
<dbReference type="GO" id="GO:0010499">
    <property type="term" value="P:proteasomal ubiquitin-independent protein catabolic process"/>
    <property type="evidence" value="ECO:0007669"/>
    <property type="project" value="UniProtKB-ARBA"/>
</dbReference>
<dbReference type="SUPFAM" id="SSF56235">
    <property type="entry name" value="N-terminal nucleophile aminohydrolases (Ntn hydrolases)"/>
    <property type="match status" value="1"/>
</dbReference>
<dbReference type="OrthoDB" id="10248542at2759"/>
<name>A0A167D7T9_9ASCO</name>
<dbReference type="PANTHER" id="PTHR32194:SF6">
    <property type="entry name" value="PROTEASOME SUBUNIT BETA"/>
    <property type="match status" value="1"/>
</dbReference>
<sequence length="126" mass="14221">MDPLWNSVLVAGFDNGEPFLSYVDLLGVTYSAPTLATGFGSYLAIPLLRKLVDKEGDEKLVNEQQARAAIDECMKVLFYRDARSIDKYSVATITKESGVRIEKDLRCEDMSWKFAKDIRGYGTQRE</sequence>
<dbReference type="InterPro" id="IPR001353">
    <property type="entry name" value="Proteasome_sua/b"/>
</dbReference>
<reference evidence="2 3" key="1">
    <citation type="submission" date="2016-02" db="EMBL/GenBank/DDBJ databases">
        <title>Complete genome sequence and transcriptome regulation of the pentose utilising yeast Sugiyamaella lignohabitans.</title>
        <authorList>
            <person name="Bellasio M."/>
            <person name="Peymann A."/>
            <person name="Valli M."/>
            <person name="Sipitzky M."/>
            <person name="Graf A."/>
            <person name="Sauer M."/>
            <person name="Marx H."/>
            <person name="Mattanovich D."/>
        </authorList>
    </citation>
    <scope>NUCLEOTIDE SEQUENCE [LARGE SCALE GENOMIC DNA]</scope>
    <source>
        <strain evidence="2 3">CBS 10342</strain>
    </source>
</reference>
<evidence type="ECO:0000313" key="2">
    <source>
        <dbReference type="EMBL" id="ANB12586.1"/>
    </source>
</evidence>
<dbReference type="InterPro" id="IPR029055">
    <property type="entry name" value="Ntn_hydrolases_N"/>
</dbReference>
<dbReference type="GO" id="GO:0005737">
    <property type="term" value="C:cytoplasm"/>
    <property type="evidence" value="ECO:0007669"/>
    <property type="project" value="TreeGrafter"/>
</dbReference>
<organism evidence="2 3">
    <name type="scientific">Sugiyamaella lignohabitans</name>
    <dbReference type="NCBI Taxonomy" id="796027"/>
    <lineage>
        <taxon>Eukaryota</taxon>
        <taxon>Fungi</taxon>
        <taxon>Dikarya</taxon>
        <taxon>Ascomycota</taxon>
        <taxon>Saccharomycotina</taxon>
        <taxon>Dipodascomycetes</taxon>
        <taxon>Dipodascales</taxon>
        <taxon>Trichomonascaceae</taxon>
        <taxon>Sugiyamaella</taxon>
    </lineage>
</organism>
<dbReference type="Gene3D" id="3.60.20.10">
    <property type="entry name" value="Glutamine Phosphoribosylpyrophosphate, subunit 1, domain 1"/>
    <property type="match status" value="1"/>
</dbReference>
<dbReference type="InterPro" id="IPR023333">
    <property type="entry name" value="Proteasome_suB-type"/>
</dbReference>
<dbReference type="GeneID" id="30037920"/>
<keyword evidence="1" id="KW-0539">Nucleus</keyword>
<keyword evidence="3" id="KW-1185">Reference proteome</keyword>
<dbReference type="Proteomes" id="UP000189580">
    <property type="component" value="Chromosome a"/>
</dbReference>
<dbReference type="GO" id="GO:0005839">
    <property type="term" value="C:proteasome core complex"/>
    <property type="evidence" value="ECO:0007669"/>
    <property type="project" value="InterPro"/>
</dbReference>
<keyword evidence="2" id="KW-0647">Proteasome</keyword>
<dbReference type="Pfam" id="PF00227">
    <property type="entry name" value="Proteasome"/>
    <property type="match status" value="1"/>
</dbReference>
<evidence type="ECO:0000256" key="1">
    <source>
        <dbReference type="ARBA" id="ARBA00023242"/>
    </source>
</evidence>
<dbReference type="GO" id="GO:0043161">
    <property type="term" value="P:proteasome-mediated ubiquitin-dependent protein catabolic process"/>
    <property type="evidence" value="ECO:0007669"/>
    <property type="project" value="UniProtKB-ARBA"/>
</dbReference>